<evidence type="ECO:0000313" key="3">
    <source>
        <dbReference type="EMBL" id="PSN66845.1"/>
    </source>
</evidence>
<gene>
    <name evidence="3" type="ORF">BS50DRAFT_375642</name>
</gene>
<feature type="region of interest" description="Disordered" evidence="1">
    <location>
        <begin position="58"/>
        <end position="99"/>
    </location>
</feature>
<accession>A0A2T2NN44</accession>
<protein>
    <submittedName>
        <fullName evidence="3">Uncharacterized protein</fullName>
    </submittedName>
</protein>
<organism evidence="3 4">
    <name type="scientific">Corynespora cassiicola Philippines</name>
    <dbReference type="NCBI Taxonomy" id="1448308"/>
    <lineage>
        <taxon>Eukaryota</taxon>
        <taxon>Fungi</taxon>
        <taxon>Dikarya</taxon>
        <taxon>Ascomycota</taxon>
        <taxon>Pezizomycotina</taxon>
        <taxon>Dothideomycetes</taxon>
        <taxon>Pleosporomycetidae</taxon>
        <taxon>Pleosporales</taxon>
        <taxon>Corynesporascaceae</taxon>
        <taxon>Corynespora</taxon>
    </lineage>
</organism>
<feature type="chain" id="PRO_5015734592" evidence="2">
    <location>
        <begin position="27"/>
        <end position="168"/>
    </location>
</feature>
<feature type="region of interest" description="Disordered" evidence="1">
    <location>
        <begin position="142"/>
        <end position="168"/>
    </location>
</feature>
<feature type="region of interest" description="Disordered" evidence="1">
    <location>
        <begin position="116"/>
        <end position="135"/>
    </location>
</feature>
<dbReference type="EMBL" id="KZ678135">
    <property type="protein sequence ID" value="PSN66845.1"/>
    <property type="molecule type" value="Genomic_DNA"/>
</dbReference>
<dbReference type="AlphaFoldDB" id="A0A2T2NN44"/>
<keyword evidence="2" id="KW-0732">Signal</keyword>
<dbReference type="Proteomes" id="UP000240883">
    <property type="component" value="Unassembled WGS sequence"/>
</dbReference>
<name>A0A2T2NN44_CORCC</name>
<evidence type="ECO:0000313" key="4">
    <source>
        <dbReference type="Proteomes" id="UP000240883"/>
    </source>
</evidence>
<sequence length="168" mass="18430">MTILCGNVHLCVWLLWFMYRARLAHPSIHPSIQRAGTIRSPSQALLCNFQCTIPTTSQSPAQSIHPTHACPALPAHPTPSPRQKKRKRGSGSHNSKPQILLINAAPPLPSLIKPHYAHQSKTREKEAPSSSKVIYFPISPAPHALDSQIRTSRIPETRGAQKPRGIGA</sequence>
<feature type="signal peptide" evidence="2">
    <location>
        <begin position="1"/>
        <end position="26"/>
    </location>
</feature>
<evidence type="ECO:0000256" key="2">
    <source>
        <dbReference type="SAM" id="SignalP"/>
    </source>
</evidence>
<proteinExistence type="predicted"/>
<keyword evidence="4" id="KW-1185">Reference proteome</keyword>
<reference evidence="3 4" key="1">
    <citation type="journal article" date="2018" name="Front. Microbiol.">
        <title>Genome-Wide Analysis of Corynespora cassiicola Leaf Fall Disease Putative Effectors.</title>
        <authorList>
            <person name="Lopez D."/>
            <person name="Ribeiro S."/>
            <person name="Label P."/>
            <person name="Fumanal B."/>
            <person name="Venisse J.S."/>
            <person name="Kohler A."/>
            <person name="de Oliveira R.R."/>
            <person name="Labutti K."/>
            <person name="Lipzen A."/>
            <person name="Lail K."/>
            <person name="Bauer D."/>
            <person name="Ohm R.A."/>
            <person name="Barry K.W."/>
            <person name="Spatafora J."/>
            <person name="Grigoriev I.V."/>
            <person name="Martin F.M."/>
            <person name="Pujade-Renaud V."/>
        </authorList>
    </citation>
    <scope>NUCLEOTIDE SEQUENCE [LARGE SCALE GENOMIC DNA]</scope>
    <source>
        <strain evidence="3 4">Philippines</strain>
    </source>
</reference>
<evidence type="ECO:0000256" key="1">
    <source>
        <dbReference type="SAM" id="MobiDB-lite"/>
    </source>
</evidence>